<dbReference type="Pfam" id="PF12706">
    <property type="entry name" value="Lactamase_B_2"/>
    <property type="match status" value="1"/>
</dbReference>
<dbReference type="SMART" id="SM00849">
    <property type="entry name" value="Lactamase_B"/>
    <property type="match status" value="1"/>
</dbReference>
<dbReference type="PANTHER" id="PTHR42663">
    <property type="entry name" value="HYDROLASE C777.06C-RELATED-RELATED"/>
    <property type="match status" value="1"/>
</dbReference>
<sequence length="279" mass="31316">MLIKFWGVHGSLPRPGPSTLRYGGNTACVEVRCGETLIIFDAGTGIRELGEDIVRRRRAANQNDKICGHIFFSHLHWDHVQGFPFFAPAFMNGAEFHLYGGSDLNSTIYRLMREQMDYPNFPVRLNELSATLKFHDLCAGEKIAIDDILVQTERLNHPGGSFGYRLEACNRTLVYASDTEHVEGMHSEMLKLAAGADVLIYDSMFTPEQYLGLLDDISRQSWGHSTWEAAVELAAAAKVGRLVLFHHGNSDEIVAEIERKAREKFLQTVAAYEGLEIEL</sequence>
<evidence type="ECO:0000313" key="2">
    <source>
        <dbReference type="EMBL" id="MBI5249619.1"/>
    </source>
</evidence>
<evidence type="ECO:0000259" key="1">
    <source>
        <dbReference type="SMART" id="SM00849"/>
    </source>
</evidence>
<evidence type="ECO:0000313" key="3">
    <source>
        <dbReference type="Proteomes" id="UP000807825"/>
    </source>
</evidence>
<dbReference type="EMBL" id="JACRDE010000243">
    <property type="protein sequence ID" value="MBI5249619.1"/>
    <property type="molecule type" value="Genomic_DNA"/>
</dbReference>
<dbReference type="Proteomes" id="UP000807825">
    <property type="component" value="Unassembled WGS sequence"/>
</dbReference>
<dbReference type="AlphaFoldDB" id="A0A9D6V161"/>
<feature type="domain" description="Metallo-beta-lactamase" evidence="1">
    <location>
        <begin position="25"/>
        <end position="224"/>
    </location>
</feature>
<dbReference type="SUPFAM" id="SSF56281">
    <property type="entry name" value="Metallo-hydrolase/oxidoreductase"/>
    <property type="match status" value="1"/>
</dbReference>
<name>A0A9D6V161_9BACT</name>
<dbReference type="CDD" id="cd07715">
    <property type="entry name" value="TaR3-like_MBL-fold"/>
    <property type="match status" value="1"/>
</dbReference>
<gene>
    <name evidence="2" type="ORF">HY912_09000</name>
</gene>
<dbReference type="InterPro" id="IPR036866">
    <property type="entry name" value="RibonucZ/Hydroxyglut_hydro"/>
</dbReference>
<organism evidence="2 3">
    <name type="scientific">Desulfomonile tiedjei</name>
    <dbReference type="NCBI Taxonomy" id="2358"/>
    <lineage>
        <taxon>Bacteria</taxon>
        <taxon>Pseudomonadati</taxon>
        <taxon>Thermodesulfobacteriota</taxon>
        <taxon>Desulfomonilia</taxon>
        <taxon>Desulfomonilales</taxon>
        <taxon>Desulfomonilaceae</taxon>
        <taxon>Desulfomonile</taxon>
    </lineage>
</organism>
<reference evidence="2" key="1">
    <citation type="submission" date="2020-07" db="EMBL/GenBank/DDBJ databases">
        <title>Huge and variable diversity of episymbiotic CPR bacteria and DPANN archaea in groundwater ecosystems.</title>
        <authorList>
            <person name="He C.Y."/>
            <person name="Keren R."/>
            <person name="Whittaker M."/>
            <person name="Farag I.F."/>
            <person name="Doudna J."/>
            <person name="Cate J.H.D."/>
            <person name="Banfield J.F."/>
        </authorList>
    </citation>
    <scope>NUCLEOTIDE SEQUENCE</scope>
    <source>
        <strain evidence="2">NC_groundwater_1664_Pr3_B-0.1um_52_9</strain>
    </source>
</reference>
<dbReference type="InterPro" id="IPR001279">
    <property type="entry name" value="Metallo-B-lactamas"/>
</dbReference>
<dbReference type="PANTHER" id="PTHR42663:SF4">
    <property type="entry name" value="SLL1036 PROTEIN"/>
    <property type="match status" value="1"/>
</dbReference>
<accession>A0A9D6V161</accession>
<dbReference type="Gene3D" id="3.60.15.10">
    <property type="entry name" value="Ribonuclease Z/Hydroxyacylglutathione hydrolase-like"/>
    <property type="match status" value="1"/>
</dbReference>
<comment type="caution">
    <text evidence="2">The sequence shown here is derived from an EMBL/GenBank/DDBJ whole genome shotgun (WGS) entry which is preliminary data.</text>
</comment>
<proteinExistence type="predicted"/>
<protein>
    <submittedName>
        <fullName evidence="2">MBL fold metallo-hydrolase</fullName>
    </submittedName>
</protein>